<organism evidence="1 2">
    <name type="scientific">Hermanssonia centrifuga</name>
    <dbReference type="NCBI Taxonomy" id="98765"/>
    <lineage>
        <taxon>Eukaryota</taxon>
        <taxon>Fungi</taxon>
        <taxon>Dikarya</taxon>
        <taxon>Basidiomycota</taxon>
        <taxon>Agaricomycotina</taxon>
        <taxon>Agaricomycetes</taxon>
        <taxon>Polyporales</taxon>
        <taxon>Meruliaceae</taxon>
        <taxon>Hermanssonia</taxon>
    </lineage>
</organism>
<dbReference type="OrthoDB" id="2576082at2759"/>
<gene>
    <name evidence="1" type="ORF">PHLCEN_2v6168</name>
</gene>
<dbReference type="Gene3D" id="2.60.120.260">
    <property type="entry name" value="Galactose-binding domain-like"/>
    <property type="match status" value="1"/>
</dbReference>
<dbReference type="EMBL" id="MLYV02000601">
    <property type="protein sequence ID" value="PSR81993.1"/>
    <property type="molecule type" value="Genomic_DNA"/>
</dbReference>
<name>A0A2R6P034_9APHY</name>
<keyword evidence="2" id="KW-1185">Reference proteome</keyword>
<dbReference type="Proteomes" id="UP000186601">
    <property type="component" value="Unassembled WGS sequence"/>
</dbReference>
<evidence type="ECO:0000313" key="1">
    <source>
        <dbReference type="EMBL" id="PSR81993.1"/>
    </source>
</evidence>
<sequence length="180" mass="19835">MDNESESGLKFTLNCDTTVNVQRNTGNNYSTVSLVVHPVPSTSPIITYTGEWLDSEEEDNYWSSYMNGTFHSTQDYGATATLRFNGSAVYIFGSRRPDRGEYAVDLDGLTTTASGYSNNLTFNVTLFSATDLDDTEHQVALKNMFSSPAAAWVDLNYVVVTSGDGNPQYVLFAFPVQTIQ</sequence>
<proteinExistence type="predicted"/>
<reference evidence="1 2" key="1">
    <citation type="submission" date="2018-02" db="EMBL/GenBank/DDBJ databases">
        <title>Genome sequence of the basidiomycete white-rot fungus Phlebia centrifuga.</title>
        <authorList>
            <person name="Granchi Z."/>
            <person name="Peng M."/>
            <person name="de Vries R.P."/>
            <person name="Hilden K."/>
            <person name="Makela M.R."/>
            <person name="Grigoriev I."/>
            <person name="Riley R."/>
        </authorList>
    </citation>
    <scope>NUCLEOTIDE SEQUENCE [LARGE SCALE GENOMIC DNA]</scope>
    <source>
        <strain evidence="1 2">FBCC195</strain>
    </source>
</reference>
<accession>A0A2R6P034</accession>
<comment type="caution">
    <text evidence="1">The sequence shown here is derived from an EMBL/GenBank/DDBJ whole genome shotgun (WGS) entry which is preliminary data.</text>
</comment>
<dbReference type="AlphaFoldDB" id="A0A2R6P034"/>
<protein>
    <submittedName>
        <fullName evidence="1">Uncharacterized protein</fullName>
    </submittedName>
</protein>
<evidence type="ECO:0000313" key="2">
    <source>
        <dbReference type="Proteomes" id="UP000186601"/>
    </source>
</evidence>